<feature type="transmembrane region" description="Helical" evidence="9">
    <location>
        <begin position="260"/>
        <end position="283"/>
    </location>
</feature>
<feature type="transmembrane region" description="Helical" evidence="9">
    <location>
        <begin position="205"/>
        <end position="223"/>
    </location>
</feature>
<dbReference type="CDD" id="cd13962">
    <property type="entry name" value="PT_UbiA_UBIAD1"/>
    <property type="match status" value="1"/>
</dbReference>
<feature type="transmembrane region" description="Helical" evidence="9">
    <location>
        <begin position="108"/>
        <end position="125"/>
    </location>
</feature>
<dbReference type="InterPro" id="IPR044878">
    <property type="entry name" value="UbiA_sf"/>
</dbReference>
<dbReference type="GO" id="GO:0046428">
    <property type="term" value="F:1,4-dihydroxy-2-naphthoate polyprenyltransferase activity"/>
    <property type="evidence" value="ECO:0007669"/>
    <property type="project" value="UniProtKB-EC"/>
</dbReference>
<dbReference type="PANTHER" id="PTHR13929:SF0">
    <property type="entry name" value="UBIA PRENYLTRANSFERASE DOMAIN-CONTAINING PROTEIN 1"/>
    <property type="match status" value="1"/>
</dbReference>
<sequence length="284" mass="29585">MAARPATLLASVAPVLIGTASAWSDGVFAVLPFVVVLVAALAIQIGVNFANDLADAQKGADTEARIGPQRAVASGVISMSDMKRGIAVAFGVAGVGGIYLIWYAGWPIFVIGVVSIIAALGYTNGPIPYGYYGLGELFVFVFFGIVATVGTRFVFANPVPPEAWAGGVVMGFLAAAILEANNIRDIDTDREAGKRTLAVMVGRTWARRLFAATLILAFVTIIFSVSLGVLPPMTMIALVVAPLSIPLIRTVYTETAGPPLIGVLKGTAQLQMFAGLLLSLGIVF</sequence>
<feature type="transmembrane region" description="Helical" evidence="9">
    <location>
        <begin position="229"/>
        <end position="248"/>
    </location>
</feature>
<dbReference type="EMBL" id="UOEI01000126">
    <property type="protein sequence ID" value="VAV94432.1"/>
    <property type="molecule type" value="Genomic_DNA"/>
</dbReference>
<feature type="transmembrane region" description="Helical" evidence="9">
    <location>
        <begin position="163"/>
        <end position="184"/>
    </location>
</feature>
<evidence type="ECO:0000256" key="3">
    <source>
        <dbReference type="ARBA" id="ARBA00022428"/>
    </source>
</evidence>
<dbReference type="GO" id="GO:0016020">
    <property type="term" value="C:membrane"/>
    <property type="evidence" value="ECO:0007669"/>
    <property type="project" value="UniProtKB-SubCell"/>
</dbReference>
<dbReference type="Gene3D" id="1.10.357.140">
    <property type="entry name" value="UbiA prenyltransferase"/>
    <property type="match status" value="1"/>
</dbReference>
<keyword evidence="6 9" id="KW-0812">Transmembrane</keyword>
<keyword evidence="4" id="KW-1003">Cell membrane</keyword>
<evidence type="ECO:0000313" key="10">
    <source>
        <dbReference type="EMBL" id="VAV94432.1"/>
    </source>
</evidence>
<dbReference type="Pfam" id="PF01040">
    <property type="entry name" value="UbiA"/>
    <property type="match status" value="1"/>
</dbReference>
<dbReference type="UniPathway" id="UPA00079"/>
<comment type="pathway">
    <text evidence="2">Quinol/quinone metabolism; menaquinone biosynthesis.</text>
</comment>
<organism evidence="10">
    <name type="scientific">hydrothermal vent metagenome</name>
    <dbReference type="NCBI Taxonomy" id="652676"/>
    <lineage>
        <taxon>unclassified sequences</taxon>
        <taxon>metagenomes</taxon>
        <taxon>ecological metagenomes</taxon>
    </lineage>
</organism>
<protein>
    <submittedName>
        <fullName evidence="10">1,4-dihydroxy-2-naphthoate polyprenyltransferase</fullName>
        <ecNumber evidence="10">2.5.1.74</ecNumber>
    </submittedName>
</protein>
<gene>
    <name evidence="10" type="ORF">MNBD_ACTINO01-2613</name>
</gene>
<dbReference type="GO" id="GO:0009234">
    <property type="term" value="P:menaquinone biosynthetic process"/>
    <property type="evidence" value="ECO:0007669"/>
    <property type="project" value="UniProtKB-UniPathway"/>
</dbReference>
<evidence type="ECO:0000256" key="7">
    <source>
        <dbReference type="ARBA" id="ARBA00022989"/>
    </source>
</evidence>
<evidence type="ECO:0000256" key="5">
    <source>
        <dbReference type="ARBA" id="ARBA00022679"/>
    </source>
</evidence>
<proteinExistence type="inferred from homology"/>
<feature type="transmembrane region" description="Helical" evidence="9">
    <location>
        <begin position="85"/>
        <end position="102"/>
    </location>
</feature>
<reference evidence="10" key="1">
    <citation type="submission" date="2018-06" db="EMBL/GenBank/DDBJ databases">
        <authorList>
            <person name="Zhirakovskaya E."/>
        </authorList>
    </citation>
    <scope>NUCLEOTIDE SEQUENCE</scope>
</reference>
<dbReference type="PANTHER" id="PTHR13929">
    <property type="entry name" value="1,4-DIHYDROXY-2-NAPHTHOATE OCTAPRENYLTRANSFERASE"/>
    <property type="match status" value="1"/>
</dbReference>
<dbReference type="NCBIfam" id="TIGR00751">
    <property type="entry name" value="menA"/>
    <property type="match status" value="1"/>
</dbReference>
<evidence type="ECO:0000256" key="6">
    <source>
        <dbReference type="ARBA" id="ARBA00022692"/>
    </source>
</evidence>
<evidence type="ECO:0000256" key="8">
    <source>
        <dbReference type="ARBA" id="ARBA00023136"/>
    </source>
</evidence>
<dbReference type="InterPro" id="IPR026046">
    <property type="entry name" value="UBIAD1"/>
</dbReference>
<dbReference type="EC" id="2.5.1.74" evidence="10"/>
<dbReference type="PIRSF" id="PIRSF005355">
    <property type="entry name" value="UBIAD1"/>
    <property type="match status" value="1"/>
</dbReference>
<dbReference type="HAMAP" id="MF_01937">
    <property type="entry name" value="MenA_1"/>
    <property type="match status" value="1"/>
</dbReference>
<dbReference type="NCBIfam" id="NF004751">
    <property type="entry name" value="PRK06080.1-3"/>
    <property type="match status" value="1"/>
</dbReference>
<keyword evidence="5 10" id="KW-0808">Transferase</keyword>
<dbReference type="InterPro" id="IPR000537">
    <property type="entry name" value="UbiA_prenyltransferase"/>
</dbReference>
<name>A0A3B0RSC2_9ZZZZ</name>
<feature type="transmembrane region" description="Helical" evidence="9">
    <location>
        <begin position="32"/>
        <end position="50"/>
    </location>
</feature>
<evidence type="ECO:0000256" key="1">
    <source>
        <dbReference type="ARBA" id="ARBA00004141"/>
    </source>
</evidence>
<dbReference type="AlphaFoldDB" id="A0A3B0RSC2"/>
<keyword evidence="7 9" id="KW-1133">Transmembrane helix</keyword>
<evidence type="ECO:0000256" key="4">
    <source>
        <dbReference type="ARBA" id="ARBA00022475"/>
    </source>
</evidence>
<dbReference type="InterPro" id="IPR004657">
    <property type="entry name" value="MenA"/>
</dbReference>
<keyword evidence="3" id="KW-0474">Menaquinone biosynthesis</keyword>
<accession>A0A3B0RSC2</accession>
<keyword evidence="8 9" id="KW-0472">Membrane</keyword>
<evidence type="ECO:0000256" key="9">
    <source>
        <dbReference type="SAM" id="Phobius"/>
    </source>
</evidence>
<comment type="subcellular location">
    <subcellularLocation>
        <location evidence="1">Membrane</location>
        <topology evidence="1">Multi-pass membrane protein</topology>
    </subcellularLocation>
</comment>
<feature type="transmembrane region" description="Helical" evidence="9">
    <location>
        <begin position="137"/>
        <end position="157"/>
    </location>
</feature>
<evidence type="ECO:0000256" key="2">
    <source>
        <dbReference type="ARBA" id="ARBA00004863"/>
    </source>
</evidence>
<dbReference type="GO" id="GO:0042371">
    <property type="term" value="P:vitamin K biosynthetic process"/>
    <property type="evidence" value="ECO:0007669"/>
    <property type="project" value="TreeGrafter"/>
</dbReference>